<proteinExistence type="predicted"/>
<gene>
    <name evidence="1" type="ORF">Jolie1_047</name>
</gene>
<sequence>MSKVARWRVEGRDMTPDGYHDQLLYEGNSVREVWRAYRSARRNEMQVCVTRRWP</sequence>
<protein>
    <submittedName>
        <fullName evidence="1">Uncharacterized protein</fullName>
    </submittedName>
</protein>
<dbReference type="EMBL" id="KJ433976">
    <property type="protein sequence ID" value="AHJ88547.1"/>
    <property type="molecule type" value="Genomic_DNA"/>
</dbReference>
<accession>W8EB63</accession>
<dbReference type="RefSeq" id="YP_009009247.1">
    <property type="nucleotide sequence ID" value="NC_023600.1"/>
</dbReference>
<dbReference type="GeneID" id="18505911"/>
<dbReference type="KEGG" id="vg:18505911"/>
<reference evidence="1 2" key="1">
    <citation type="journal article" date="2014" name="Genome Announc.">
        <title>Complete genome sequences of nine mycobacteriophages.</title>
        <authorList>
            <person name="Franceschelli J.J."/>
            <person name="Suarez C.A."/>
            <person name="Teran L."/>
            <person name="Raya R.R."/>
            <person name="Morbidoni H.R."/>
        </authorList>
    </citation>
    <scope>NUCLEOTIDE SEQUENCE [LARGE SCALE GENOMIC DNA]</scope>
</reference>
<keyword evidence="2" id="KW-1185">Reference proteome</keyword>
<name>W8EB63_9CAUD</name>
<organism evidence="1 2">
    <name type="scientific">Mycobacterium phage Julie1</name>
    <dbReference type="NCBI Taxonomy" id="1463812"/>
    <lineage>
        <taxon>Viruses</taxon>
        <taxon>Duplodnaviria</taxon>
        <taxon>Heunggongvirae</taxon>
        <taxon>Uroviricota</taxon>
        <taxon>Caudoviricetes</taxon>
        <taxon>Bclasvirinae</taxon>
        <taxon>Julieunavirus</taxon>
        <taxon>Julieunavirus julie1</taxon>
    </lineage>
</organism>
<evidence type="ECO:0000313" key="2">
    <source>
        <dbReference type="Proteomes" id="UP000203096"/>
    </source>
</evidence>
<evidence type="ECO:0000313" key="1">
    <source>
        <dbReference type="EMBL" id="AHJ88547.1"/>
    </source>
</evidence>
<dbReference type="Proteomes" id="UP000203096">
    <property type="component" value="Segment"/>
</dbReference>